<evidence type="ECO:0000256" key="2">
    <source>
        <dbReference type="ARBA" id="ARBA00003144"/>
    </source>
</evidence>
<evidence type="ECO:0000256" key="12">
    <source>
        <dbReference type="PIRNR" id="PIRNR000853"/>
    </source>
</evidence>
<evidence type="ECO:0000256" key="9">
    <source>
        <dbReference type="ARBA" id="ARBA00022777"/>
    </source>
</evidence>
<feature type="binding site" evidence="15">
    <location>
        <position position="804"/>
    </location>
    <ligand>
        <name>Mg(2+)</name>
        <dbReference type="ChEBI" id="CHEBI:18420"/>
    </ligand>
</feature>
<dbReference type="AlphaFoldDB" id="A0A2S9YVS9"/>
<dbReference type="InterPro" id="IPR000121">
    <property type="entry name" value="PEP_util_C"/>
</dbReference>
<dbReference type="NCBIfam" id="NF004531">
    <property type="entry name" value="PRK05878.1"/>
    <property type="match status" value="1"/>
</dbReference>
<dbReference type="Pfam" id="PF01326">
    <property type="entry name" value="PPDK_N"/>
    <property type="match status" value="2"/>
</dbReference>
<dbReference type="PROSITE" id="PS00742">
    <property type="entry name" value="PEP_ENZYMES_2"/>
    <property type="match status" value="1"/>
</dbReference>
<feature type="binding site" evidence="14">
    <location>
        <position position="802"/>
    </location>
    <ligand>
        <name>substrate</name>
    </ligand>
</feature>
<dbReference type="Gene3D" id="1.20.80.30">
    <property type="match status" value="1"/>
</dbReference>
<keyword evidence="9 19" id="KW-0418">Kinase</keyword>
<dbReference type="GO" id="GO:0016301">
    <property type="term" value="F:kinase activity"/>
    <property type="evidence" value="ECO:0007669"/>
    <property type="project" value="UniProtKB-UniRule"/>
</dbReference>
<dbReference type="PIRSF" id="PIRSF000853">
    <property type="entry name" value="PPDK"/>
    <property type="match status" value="1"/>
</dbReference>
<keyword evidence="19" id="KW-0670">Pyruvate</keyword>
<evidence type="ECO:0000256" key="1">
    <source>
        <dbReference type="ARBA" id="ARBA00001946"/>
    </source>
</evidence>
<feature type="active site" description="Tele-phosphohistidine intermediate" evidence="13">
    <location>
        <position position="458"/>
    </location>
</feature>
<dbReference type="SUPFAM" id="SSF56059">
    <property type="entry name" value="Glutathione synthetase ATP-binding domain-like"/>
    <property type="match status" value="1"/>
</dbReference>
<evidence type="ECO:0000256" key="5">
    <source>
        <dbReference type="ARBA" id="ARBA00020138"/>
    </source>
</evidence>
<feature type="domain" description="Pyruvate phosphate dikinase AMP/ATP-binding" evidence="17">
    <location>
        <begin position="299"/>
        <end position="358"/>
    </location>
</feature>
<dbReference type="OrthoDB" id="9765468at2"/>
<evidence type="ECO:0000313" key="20">
    <source>
        <dbReference type="Proteomes" id="UP000238823"/>
    </source>
</evidence>
<dbReference type="GO" id="GO:0005524">
    <property type="term" value="F:ATP binding"/>
    <property type="evidence" value="ECO:0007669"/>
    <property type="project" value="UniProtKB-UniRule"/>
</dbReference>
<feature type="binding site" evidence="14">
    <location>
        <position position="635"/>
    </location>
    <ligand>
        <name>substrate</name>
    </ligand>
</feature>
<comment type="caution">
    <text evidence="19">The sequence shown here is derived from an EMBL/GenBank/DDBJ whole genome shotgun (WGS) entry which is preliminary data.</text>
</comment>
<evidence type="ECO:0000256" key="4">
    <source>
        <dbReference type="ARBA" id="ARBA00011994"/>
    </source>
</evidence>
<keyword evidence="10" id="KW-0067">ATP-binding</keyword>
<gene>
    <name evidence="19" type="primary">ppdK</name>
    <name evidence="19" type="ORF">ENSA7_11390</name>
</gene>
<feature type="binding site" evidence="14">
    <location>
        <position position="801"/>
    </location>
    <ligand>
        <name>substrate</name>
    </ligand>
</feature>
<feature type="domain" description="PEP-utilising enzyme mobile" evidence="16">
    <location>
        <begin position="426"/>
        <end position="506"/>
    </location>
</feature>
<dbReference type="Pfam" id="PF00391">
    <property type="entry name" value="PEP-utilizers"/>
    <property type="match status" value="1"/>
</dbReference>
<feature type="binding site" evidence="14">
    <location>
        <position position="780"/>
    </location>
    <ligand>
        <name>substrate</name>
    </ligand>
</feature>
<dbReference type="InterPro" id="IPR008279">
    <property type="entry name" value="PEP-util_enz_mobile_dom"/>
</dbReference>
<evidence type="ECO:0000259" key="18">
    <source>
        <dbReference type="Pfam" id="PF02896"/>
    </source>
</evidence>
<evidence type="ECO:0000256" key="14">
    <source>
        <dbReference type="PIRSR" id="PIRSR000853-2"/>
    </source>
</evidence>
<dbReference type="InterPro" id="IPR010121">
    <property type="entry name" value="Pyruvate_phosphate_dikinase"/>
</dbReference>
<dbReference type="EC" id="2.7.9.1" evidence="4 12"/>
<keyword evidence="11 15" id="KW-0460">Magnesium</keyword>
<proteinExistence type="inferred from homology"/>
<dbReference type="Gene3D" id="1.10.189.10">
    <property type="entry name" value="Pyruvate Phosphate Dikinase, domain 2"/>
    <property type="match status" value="1"/>
</dbReference>
<dbReference type="InterPro" id="IPR013815">
    <property type="entry name" value="ATP_grasp_subdomain_1"/>
</dbReference>
<dbReference type="InterPro" id="IPR036637">
    <property type="entry name" value="Phosphohistidine_dom_sf"/>
</dbReference>
<organism evidence="19 20">
    <name type="scientific">Enhygromyxa salina</name>
    <dbReference type="NCBI Taxonomy" id="215803"/>
    <lineage>
        <taxon>Bacteria</taxon>
        <taxon>Pseudomonadati</taxon>
        <taxon>Myxococcota</taxon>
        <taxon>Polyangia</taxon>
        <taxon>Nannocystales</taxon>
        <taxon>Nannocystaceae</taxon>
        <taxon>Enhygromyxa</taxon>
    </lineage>
</organism>
<dbReference type="Gene3D" id="3.30.1490.20">
    <property type="entry name" value="ATP-grasp fold, A domain"/>
    <property type="match status" value="1"/>
</dbReference>
<comment type="function">
    <text evidence="2">Catalyzes the reversible phosphorylation of pyruvate and phosphate.</text>
</comment>
<dbReference type="PANTHER" id="PTHR22931:SF9">
    <property type="entry name" value="PYRUVATE, PHOSPHATE DIKINASE 1, CHLOROPLASTIC"/>
    <property type="match status" value="1"/>
</dbReference>
<keyword evidence="8" id="KW-0547">Nucleotide-binding</keyword>
<dbReference type="SUPFAM" id="SSF51621">
    <property type="entry name" value="Phosphoenolpyruvate/pyruvate domain"/>
    <property type="match status" value="1"/>
</dbReference>
<feature type="binding site" evidence="14">
    <location>
        <position position="579"/>
    </location>
    <ligand>
        <name>substrate</name>
    </ligand>
</feature>
<evidence type="ECO:0000256" key="7">
    <source>
        <dbReference type="ARBA" id="ARBA00022723"/>
    </source>
</evidence>
<dbReference type="NCBIfam" id="TIGR01828">
    <property type="entry name" value="pyru_phos_dikin"/>
    <property type="match status" value="1"/>
</dbReference>
<keyword evidence="7 15" id="KW-0479">Metal-binding</keyword>
<evidence type="ECO:0000256" key="6">
    <source>
        <dbReference type="ARBA" id="ARBA00022679"/>
    </source>
</evidence>
<dbReference type="Proteomes" id="UP000238823">
    <property type="component" value="Unassembled WGS sequence"/>
</dbReference>
<protein>
    <recommendedName>
        <fullName evidence="5 12">Pyruvate, phosphate dikinase</fullName>
        <ecNumber evidence="4 12">2.7.9.1</ecNumber>
    </recommendedName>
</protein>
<feature type="domain" description="PEP-utilising enzyme C-terminal" evidence="18">
    <location>
        <begin position="541"/>
        <end position="904"/>
    </location>
</feature>
<feature type="domain" description="Pyruvate phosphate dikinase AMP/ATP-binding" evidence="17">
    <location>
        <begin position="63"/>
        <end position="291"/>
    </location>
</feature>
<dbReference type="InterPro" id="IPR015813">
    <property type="entry name" value="Pyrv/PenolPyrv_kinase-like_dom"/>
</dbReference>
<evidence type="ECO:0000256" key="8">
    <source>
        <dbReference type="ARBA" id="ARBA00022741"/>
    </source>
</evidence>
<accession>A0A2S9YVS9</accession>
<dbReference type="SUPFAM" id="SSF52009">
    <property type="entry name" value="Phosphohistidine domain"/>
    <property type="match status" value="1"/>
</dbReference>
<feature type="binding site" evidence="15">
    <location>
        <position position="780"/>
    </location>
    <ligand>
        <name>Mg(2+)</name>
        <dbReference type="ChEBI" id="CHEBI:18420"/>
    </ligand>
</feature>
<dbReference type="GO" id="GO:0046872">
    <property type="term" value="F:metal ion binding"/>
    <property type="evidence" value="ECO:0007669"/>
    <property type="project" value="UniProtKB-UniRule"/>
</dbReference>
<name>A0A2S9YVS9_9BACT</name>
<dbReference type="GO" id="GO:0050242">
    <property type="term" value="F:pyruvate, phosphate dikinase activity"/>
    <property type="evidence" value="ECO:0007669"/>
    <property type="project" value="UniProtKB-UniRule"/>
</dbReference>
<dbReference type="InterPro" id="IPR040442">
    <property type="entry name" value="Pyrv_kinase-like_dom_sf"/>
</dbReference>
<evidence type="ECO:0000313" key="19">
    <source>
        <dbReference type="EMBL" id="PRQ09149.1"/>
    </source>
</evidence>
<feature type="binding site" evidence="14">
    <location>
        <position position="804"/>
    </location>
    <ligand>
        <name>substrate</name>
    </ligand>
</feature>
<dbReference type="Gene3D" id="3.30.470.20">
    <property type="entry name" value="ATP-grasp fold, B domain"/>
    <property type="match status" value="1"/>
</dbReference>
<evidence type="ECO:0000256" key="3">
    <source>
        <dbReference type="ARBA" id="ARBA00007837"/>
    </source>
</evidence>
<comment type="similarity">
    <text evidence="3 12">Belongs to the PEP-utilizing enzyme family.</text>
</comment>
<comment type="cofactor">
    <cofactor evidence="1 12 15">
        <name>Mg(2+)</name>
        <dbReference type="ChEBI" id="CHEBI:18420"/>
    </cofactor>
</comment>
<dbReference type="Pfam" id="PF02896">
    <property type="entry name" value="PEP-utilizers_C"/>
    <property type="match status" value="1"/>
</dbReference>
<dbReference type="Gene3D" id="3.50.30.10">
    <property type="entry name" value="Phosphohistidine domain"/>
    <property type="match status" value="1"/>
</dbReference>
<evidence type="ECO:0000259" key="16">
    <source>
        <dbReference type="Pfam" id="PF00391"/>
    </source>
</evidence>
<evidence type="ECO:0000256" key="10">
    <source>
        <dbReference type="ARBA" id="ARBA00022840"/>
    </source>
</evidence>
<dbReference type="Gene3D" id="3.20.20.60">
    <property type="entry name" value="Phosphoenolpyruvate-binding domains"/>
    <property type="match status" value="1"/>
</dbReference>
<feature type="active site" description="Proton donor" evidence="13">
    <location>
        <position position="866"/>
    </location>
</feature>
<evidence type="ECO:0000256" key="13">
    <source>
        <dbReference type="PIRSR" id="PIRSR000853-1"/>
    </source>
</evidence>
<feature type="binding site" evidence="14">
    <location>
        <position position="803"/>
    </location>
    <ligand>
        <name>substrate</name>
    </ligand>
</feature>
<keyword evidence="6 19" id="KW-0808">Transferase</keyword>
<dbReference type="InterPro" id="IPR023151">
    <property type="entry name" value="PEP_util_CS"/>
</dbReference>
<dbReference type="EMBL" id="PVNL01000030">
    <property type="protein sequence ID" value="PRQ09149.1"/>
    <property type="molecule type" value="Genomic_DNA"/>
</dbReference>
<sequence>MPRKYVYSFGEGAAEGRDDMKDLLGGKGAALAEMCNAGIPVPPGFTITTHACTLHRDLGTVPAEVSRQIDEHLALLEERMGRKFGDANEPLLVSVRSGAKVSMPGMMDTVLNLGLNPKSVQGLAKSSGDPRFAYDAYRRFIMMYSNVVLGLDRAPFEAVLTTARRKARRQSDSQLDAKQLEKIIAAFEKIVRDQTGKPFPRDPHAQLRGAIEAVFGSWDTERAKHYRKLHDISDALGTACNVQAMVFGNRGDRSATGVGFTRNPATGEREFYGEFLQNAQGEDVVAGIRTPLLLAELESILPEAYAELQDITLRLERHYGDMQDFEFTIEEGKLFMLQTRAGKRTGIAAVRVATDMVDEGLITREEAVIRVEPVQLLQLLHPVFDPADRAKYEVAARGINASPGAACGQLVFTPEDAVTEAEAGNKVVLVRHETSPDDIHGMHAAVGLVTVTGGMTSHAAVVGRQMGKPAVVGCEALRIDTARERLQINGQTIGRGDWLSIDGTTGEVILAQVATMPSEVVQVVTGKLHPSKSTIFAAFERLLDWADLTRRLRVRANADTGADAQMALALGAEGIGLARTEHMFFGADRMPKMQQMILARTEPERRKALKKLLPLQRRDFLALFKAMNGLPVTIRTLDPPLHEFLPNPTELKVEIEVLKATTKTTGKGKQAKAAAAELEALESVYERVLSLSEINPMLGWRGCRLTILVPEIIEMQAQALFEAAAKCIATGVPVDPEIMIPLVGDAGELALQREVVQRVAGEVMRKRGIHITYKIGTMIELPRAALTADAIAEHAEFFSFGTNDLTQTTFGFSRDDAGKFLGHYVDQGILPRNPFVSIDREGVGELMRIAVGKGRTARQGVKIGICGEHGGDPQSVGFCHDLGLDYVSCSPYRIPVARLAAAQAVLHERGVEELRTRARKNLRYKTPPTYHGTARGSTD</sequence>
<comment type="catalytic activity">
    <reaction evidence="12">
        <text>pyruvate + phosphate + ATP = phosphoenolpyruvate + AMP + diphosphate + H(+)</text>
        <dbReference type="Rhea" id="RHEA:10756"/>
        <dbReference type="ChEBI" id="CHEBI:15361"/>
        <dbReference type="ChEBI" id="CHEBI:15378"/>
        <dbReference type="ChEBI" id="CHEBI:30616"/>
        <dbReference type="ChEBI" id="CHEBI:33019"/>
        <dbReference type="ChEBI" id="CHEBI:43474"/>
        <dbReference type="ChEBI" id="CHEBI:58702"/>
        <dbReference type="ChEBI" id="CHEBI:456215"/>
        <dbReference type="EC" id="2.7.9.1"/>
    </reaction>
</comment>
<evidence type="ECO:0000256" key="11">
    <source>
        <dbReference type="ARBA" id="ARBA00022842"/>
    </source>
</evidence>
<dbReference type="RefSeq" id="WP_106088184.1">
    <property type="nucleotide sequence ID" value="NZ_PVNL01000030.1"/>
</dbReference>
<evidence type="ECO:0000256" key="15">
    <source>
        <dbReference type="PIRSR" id="PIRSR000853-3"/>
    </source>
</evidence>
<dbReference type="InterPro" id="IPR002192">
    <property type="entry name" value="PPDK_AMP/ATP-bd"/>
</dbReference>
<reference evidence="19 20" key="1">
    <citation type="submission" date="2018-03" db="EMBL/GenBank/DDBJ databases">
        <title>Draft Genome Sequences of the Obligatory Marine Myxobacteria Enhygromyxa salina SWB007.</title>
        <authorList>
            <person name="Poehlein A."/>
            <person name="Moghaddam J.A."/>
            <person name="Harms H."/>
            <person name="Alanjari M."/>
            <person name="Koenig G.M."/>
            <person name="Daniel R."/>
            <person name="Schaeberle T.F."/>
        </authorList>
    </citation>
    <scope>NUCLEOTIDE SEQUENCE [LARGE SCALE GENOMIC DNA]</scope>
    <source>
        <strain evidence="19 20">SWB007</strain>
    </source>
</reference>
<evidence type="ECO:0000259" key="17">
    <source>
        <dbReference type="Pfam" id="PF01326"/>
    </source>
</evidence>
<dbReference type="PANTHER" id="PTHR22931">
    <property type="entry name" value="PHOSPHOENOLPYRUVATE DIKINASE-RELATED"/>
    <property type="match status" value="1"/>
</dbReference>